<keyword evidence="3" id="KW-1185">Reference proteome</keyword>
<dbReference type="SUPFAM" id="SSF50249">
    <property type="entry name" value="Nucleic acid-binding proteins"/>
    <property type="match status" value="1"/>
</dbReference>
<dbReference type="Proteomes" id="UP000306236">
    <property type="component" value="Unassembled WGS sequence"/>
</dbReference>
<dbReference type="InterPro" id="IPR052513">
    <property type="entry name" value="Thioester_dehydratase-like"/>
</dbReference>
<evidence type="ECO:0000259" key="1">
    <source>
        <dbReference type="Pfam" id="PF01796"/>
    </source>
</evidence>
<dbReference type="InterPro" id="IPR012340">
    <property type="entry name" value="NA-bd_OB-fold"/>
</dbReference>
<dbReference type="Pfam" id="PF01796">
    <property type="entry name" value="OB_ChsH2_C"/>
    <property type="match status" value="1"/>
</dbReference>
<feature type="domain" description="ChsH2 C-terminal OB-fold" evidence="1">
    <location>
        <begin position="56"/>
        <end position="116"/>
    </location>
</feature>
<dbReference type="EMBL" id="SSWX01000011">
    <property type="protein sequence ID" value="THJ33269.1"/>
    <property type="molecule type" value="Genomic_DNA"/>
</dbReference>
<evidence type="ECO:0000313" key="3">
    <source>
        <dbReference type="Proteomes" id="UP000306236"/>
    </source>
</evidence>
<dbReference type="RefSeq" id="WP_136406543.1">
    <property type="nucleotide sequence ID" value="NZ_SSWX01000011.1"/>
</dbReference>
<organism evidence="2 3">
    <name type="scientific">Lampropedia aestuarii</name>
    <dbReference type="NCBI Taxonomy" id="2562762"/>
    <lineage>
        <taxon>Bacteria</taxon>
        <taxon>Pseudomonadati</taxon>
        <taxon>Pseudomonadota</taxon>
        <taxon>Betaproteobacteria</taxon>
        <taxon>Burkholderiales</taxon>
        <taxon>Comamonadaceae</taxon>
        <taxon>Lampropedia</taxon>
    </lineage>
</organism>
<reference evidence="2 3" key="1">
    <citation type="submission" date="2019-04" db="EMBL/GenBank/DDBJ databases">
        <title>Lampropedia sp YIM MLB12 draf genome.</title>
        <authorList>
            <person name="Wang Y.-X."/>
        </authorList>
    </citation>
    <scope>NUCLEOTIDE SEQUENCE [LARGE SCALE GENOMIC DNA]</scope>
    <source>
        <strain evidence="2 3">YIM MLB12</strain>
    </source>
</reference>
<gene>
    <name evidence="2" type="ORF">E8K88_10135</name>
</gene>
<dbReference type="AlphaFoldDB" id="A0A4S5BLX2"/>
<name>A0A4S5BLX2_9BURK</name>
<accession>A0A4S5BLX2</accession>
<dbReference type="PANTHER" id="PTHR34075">
    <property type="entry name" value="BLR3430 PROTEIN"/>
    <property type="match status" value="1"/>
</dbReference>
<sequence>MTNPPSSIHPVPALTQPYEEGLQAGVVRYQVCNCCGQAQTLARYACFACQATTLQWQDACGLGTVRAVTEVIRAPSEEFKALAPYTLVLVELQEGFRLMAHGQAGVRIGQRVQCTFFTLAGRTLLQCIAHDSA</sequence>
<dbReference type="InterPro" id="IPR002878">
    <property type="entry name" value="ChsH2_C"/>
</dbReference>
<dbReference type="PANTHER" id="PTHR34075:SF5">
    <property type="entry name" value="BLR3430 PROTEIN"/>
    <property type="match status" value="1"/>
</dbReference>
<protein>
    <submittedName>
        <fullName evidence="2">OB-fold domain-containing protein</fullName>
    </submittedName>
</protein>
<dbReference type="OrthoDB" id="8857769at2"/>
<proteinExistence type="predicted"/>
<evidence type="ECO:0000313" key="2">
    <source>
        <dbReference type="EMBL" id="THJ33269.1"/>
    </source>
</evidence>
<comment type="caution">
    <text evidence="2">The sequence shown here is derived from an EMBL/GenBank/DDBJ whole genome shotgun (WGS) entry which is preliminary data.</text>
</comment>